<evidence type="ECO:0000313" key="3">
    <source>
        <dbReference type="Proteomes" id="UP001234989"/>
    </source>
</evidence>
<dbReference type="AlphaFoldDB" id="A0AAF0UH45"/>
<evidence type="ECO:0000313" key="2">
    <source>
        <dbReference type="EMBL" id="WMV45645.1"/>
    </source>
</evidence>
<reference evidence="2" key="1">
    <citation type="submission" date="2023-08" db="EMBL/GenBank/DDBJ databases">
        <title>A de novo genome assembly of Solanum verrucosum Schlechtendal, a Mexican diploid species geographically isolated from the other diploid A-genome species in potato relatives.</title>
        <authorList>
            <person name="Hosaka K."/>
        </authorList>
    </citation>
    <scope>NUCLEOTIDE SEQUENCE</scope>
    <source>
        <tissue evidence="2">Young leaves</tissue>
    </source>
</reference>
<sequence>MFLGSNHSSTTPRDQPKGPQGGPQPWPSKLPRQLAKMLIEGACPRRGLAPPWTKCLVRVMDVSQTLLSQNLISRNLWCLIVGDGVGRFSYIAQRDPSSGKGITGIPYQAPLSMITWVWYGQVVWAASPCLTLVEVCMVSALCVTLRWCLSLCDGMGHCPYIAQRYCLRVTEGGGPR</sequence>
<evidence type="ECO:0000256" key="1">
    <source>
        <dbReference type="SAM" id="MobiDB-lite"/>
    </source>
</evidence>
<protein>
    <submittedName>
        <fullName evidence="2">Uncharacterized protein</fullName>
    </submittedName>
</protein>
<feature type="compositionally biased region" description="Polar residues" evidence="1">
    <location>
        <begin position="1"/>
        <end position="13"/>
    </location>
</feature>
<dbReference type="Proteomes" id="UP001234989">
    <property type="component" value="Chromosome 9"/>
</dbReference>
<dbReference type="EMBL" id="CP133620">
    <property type="protein sequence ID" value="WMV45645.1"/>
    <property type="molecule type" value="Genomic_DNA"/>
</dbReference>
<proteinExistence type="predicted"/>
<name>A0AAF0UH45_SOLVR</name>
<accession>A0AAF0UH45</accession>
<gene>
    <name evidence="2" type="ORF">MTR67_039030</name>
</gene>
<organism evidence="2 3">
    <name type="scientific">Solanum verrucosum</name>
    <dbReference type="NCBI Taxonomy" id="315347"/>
    <lineage>
        <taxon>Eukaryota</taxon>
        <taxon>Viridiplantae</taxon>
        <taxon>Streptophyta</taxon>
        <taxon>Embryophyta</taxon>
        <taxon>Tracheophyta</taxon>
        <taxon>Spermatophyta</taxon>
        <taxon>Magnoliopsida</taxon>
        <taxon>eudicotyledons</taxon>
        <taxon>Gunneridae</taxon>
        <taxon>Pentapetalae</taxon>
        <taxon>asterids</taxon>
        <taxon>lamiids</taxon>
        <taxon>Solanales</taxon>
        <taxon>Solanaceae</taxon>
        <taxon>Solanoideae</taxon>
        <taxon>Solaneae</taxon>
        <taxon>Solanum</taxon>
    </lineage>
</organism>
<feature type="region of interest" description="Disordered" evidence="1">
    <location>
        <begin position="1"/>
        <end position="27"/>
    </location>
</feature>
<keyword evidence="3" id="KW-1185">Reference proteome</keyword>